<dbReference type="Pfam" id="PF06605">
    <property type="entry name" value="Prophage_tail"/>
    <property type="match status" value="1"/>
</dbReference>
<evidence type="ECO:0000313" key="2">
    <source>
        <dbReference type="EMBL" id="KXI16090.1"/>
    </source>
</evidence>
<dbReference type="Proteomes" id="UP000070505">
    <property type="component" value="Unassembled WGS sequence"/>
</dbReference>
<evidence type="ECO:0000259" key="1">
    <source>
        <dbReference type="Pfam" id="PF06605"/>
    </source>
</evidence>
<comment type="caution">
    <text evidence="2">The sequence shown here is derived from an EMBL/GenBank/DDBJ whole genome shotgun (WGS) entry which is preliminary data.</text>
</comment>
<dbReference type="AlphaFoldDB" id="A0A135Z370"/>
<dbReference type="EMBL" id="LSRC01000050">
    <property type="protein sequence ID" value="KXI16090.1"/>
    <property type="molecule type" value="Genomic_DNA"/>
</dbReference>
<reference evidence="2 3" key="1">
    <citation type="submission" date="2016-02" db="EMBL/GenBank/DDBJ databases">
        <authorList>
            <person name="Wen L."/>
            <person name="He K."/>
            <person name="Yang H."/>
        </authorList>
    </citation>
    <scope>NUCLEOTIDE SEQUENCE [LARGE SCALE GENOMIC DNA]</scope>
    <source>
        <strain evidence="2 3">CMW7778B</strain>
    </source>
</reference>
<protein>
    <submittedName>
        <fullName evidence="2">Phage minor structural protein</fullName>
    </submittedName>
</protein>
<accession>A0A135Z370</accession>
<proteinExistence type="predicted"/>
<organism evidence="2 3">
    <name type="scientific">Gardnerella vaginalis</name>
    <dbReference type="NCBI Taxonomy" id="2702"/>
    <lineage>
        <taxon>Bacteria</taxon>
        <taxon>Bacillati</taxon>
        <taxon>Actinomycetota</taxon>
        <taxon>Actinomycetes</taxon>
        <taxon>Bifidobacteriales</taxon>
        <taxon>Bifidobacteriaceae</taxon>
        <taxon>Gardnerella</taxon>
    </lineage>
</organism>
<dbReference type="PATRIC" id="fig|2702.101.peg.1214"/>
<gene>
    <name evidence="2" type="ORF">HMPREF3230_01227</name>
</gene>
<feature type="domain" description="Tail spike" evidence="1">
    <location>
        <begin position="93"/>
        <end position="355"/>
    </location>
</feature>
<dbReference type="InterPro" id="IPR010572">
    <property type="entry name" value="Tail_dom"/>
</dbReference>
<evidence type="ECO:0000313" key="3">
    <source>
        <dbReference type="Proteomes" id="UP000070505"/>
    </source>
</evidence>
<dbReference type="RefSeq" id="WP_075523963.1">
    <property type="nucleotide sequence ID" value="NZ_KQ961873.1"/>
</dbReference>
<sequence length="943" mass="107617">MYTITLDETALYYPGDTKNVLLDATLNVELNTAGTLVFTCPKENPCYEKFFNRKSVVSVYRGEKEIFTGEVREQEKDLNQNKKVVCAGLLTYLADSIQPQKEYHDHTPYQLLEKFLNIHNEQVDDRKKIHIGKVSVTDPNNSLYRFTNFETTLEAIMGKMVDKLGGYLKLRREKDGLYLDYLRLEEMGKMAKQPVEFGLNMLDYTENLSAEDVTTALIPLGKELESDNSKHEVLKKYTDITSVNNGKNYLVSTQAKSAFGWVCKVVRWDDVAVPENLLRKASLWLKDNQFEQTELNLSAVDLSEFDLDFETIECGDRVRCIASPFGMDRVFPVMRQSIPLQKPGEMKVVLGSQTRRSYVQSSHNSVQSLREESLATRKIDNERVQSEINNIKAQMNITSGGYKVTEYDDSGRWLRDLYMDTPDKNTATKVLQVNMNGIGGSHNGFAGPYNTAMTLDGMVYGDRIIGHSIDAEKLSVSYTSQVEKQISNAKQEAISDSDEKLKSYYTINEVNTKFSVTDRKIESSVETVNQKLEQKNGNYYGTYTPYSSNAPANSWTSRSEKLNHVGDFFFDTQTGYAYRYRVKRDCLEIKFNSSSRTESANYDWVEVFYESEGKIHVLPKLGGADIADKRIFVPSNTFWLYFRSDGSSHDYYGFKIDAIRKSSSRKEVQDSLAVLPNDAGNIIELSGSNYPESEHDPYQDNTRKLWRYTSNESLDSYLEFDWVRVSDKDIQAAKETADRAISKVSIVEDSITSMVKKGEFGSFMRQNYNSFLIGFNESSNYVQITAGQIGLYNGSIDSDSKRAVFDQNGNHFYRDGYYVGKIGTNQWNKDDSHKGLVFDLSPEGKYMAFAQKESSYSNSYNTMLCFSRSGSIYDEYGLHLGCNFYAHGFKVINPQWEEGFGTTATIHYVQVLEVDEYGKVRRWGENGRMVFKNGILMDLTFYN</sequence>
<name>A0A135Z370_GARVA</name>